<accession>A0ABQ5MQ46</accession>
<keyword evidence="2" id="KW-0472">Membrane</keyword>
<feature type="region of interest" description="Disordered" evidence="1">
    <location>
        <begin position="135"/>
        <end position="287"/>
    </location>
</feature>
<protein>
    <submittedName>
        <fullName evidence="3">Uncharacterized protein</fullName>
    </submittedName>
</protein>
<gene>
    <name evidence="3" type="ORF">AHIS1636_02690</name>
</gene>
<keyword evidence="4" id="KW-1185">Reference proteome</keyword>
<feature type="transmembrane region" description="Helical" evidence="2">
    <location>
        <begin position="90"/>
        <end position="110"/>
    </location>
</feature>
<comment type="caution">
    <text evidence="3">The sequence shown here is derived from an EMBL/GenBank/DDBJ whole genome shotgun (WGS) entry which is preliminary data.</text>
</comment>
<dbReference type="Proteomes" id="UP001209654">
    <property type="component" value="Unassembled WGS sequence"/>
</dbReference>
<reference evidence="3 4" key="1">
    <citation type="journal article" date="2023" name="Int. J. Syst. Evol. Microbiol.">
        <title>Arthrobacter mangrovi sp. nov., an actinobacterium isolated from the rhizosphere of a mangrove.</title>
        <authorList>
            <person name="Hamada M."/>
            <person name="Saitou S."/>
            <person name="Enomoto N."/>
            <person name="Nanri K."/>
            <person name="Hidaka K."/>
            <person name="Miura T."/>
            <person name="Tamura T."/>
        </authorList>
    </citation>
    <scope>NUCLEOTIDE SEQUENCE [LARGE SCALE GENOMIC DNA]</scope>
    <source>
        <strain evidence="3 4">NBRC 112813</strain>
    </source>
</reference>
<proteinExistence type="predicted"/>
<evidence type="ECO:0000256" key="1">
    <source>
        <dbReference type="SAM" id="MobiDB-lite"/>
    </source>
</evidence>
<sequence>MNHAVSHNDDDVRHLLEDAGLEQTSPLEASLMALRAAGHEPMQTAPSPELLAFMGPAADPSCEPSAEPSATPSPVAPVVPLRRRRTMRGAALGLAVVAATGLGVSGVAAASPGFRAAAGTAVEQVVGFFDPSEAGRQAVPSTEANPGDADAPEQPAFGTSGNRTDSGPAGHGTAGAGGESEDNAGGSRSAGETGRDVSGSGSGRSDSQPAPAPQPERAGNGALQDPGSIPAEAGDTAKKLVEDAGGTQPSDVVPSLPADDVLPAPGKPDSGVKDLPAPPKDAPAPSQ</sequence>
<dbReference type="EMBL" id="BRVS01000001">
    <property type="protein sequence ID" value="GLB65830.1"/>
    <property type="molecule type" value="Genomic_DNA"/>
</dbReference>
<feature type="compositionally biased region" description="Pro residues" evidence="1">
    <location>
        <begin position="276"/>
        <end position="287"/>
    </location>
</feature>
<feature type="compositionally biased region" description="Low complexity" evidence="1">
    <location>
        <begin position="196"/>
        <end position="207"/>
    </location>
</feature>
<name>A0ABQ5MQ46_9MICC</name>
<dbReference type="RefSeq" id="WP_264793999.1">
    <property type="nucleotide sequence ID" value="NZ_BRVS01000001.1"/>
</dbReference>
<evidence type="ECO:0000313" key="4">
    <source>
        <dbReference type="Proteomes" id="UP001209654"/>
    </source>
</evidence>
<feature type="compositionally biased region" description="Gly residues" evidence="1">
    <location>
        <begin position="169"/>
        <end position="178"/>
    </location>
</feature>
<organism evidence="3 4">
    <name type="scientific">Arthrobacter mangrovi</name>
    <dbReference type="NCBI Taxonomy" id="2966350"/>
    <lineage>
        <taxon>Bacteria</taxon>
        <taxon>Bacillati</taxon>
        <taxon>Actinomycetota</taxon>
        <taxon>Actinomycetes</taxon>
        <taxon>Micrococcales</taxon>
        <taxon>Micrococcaceae</taxon>
        <taxon>Arthrobacter</taxon>
    </lineage>
</organism>
<evidence type="ECO:0000313" key="3">
    <source>
        <dbReference type="EMBL" id="GLB65830.1"/>
    </source>
</evidence>
<keyword evidence="2" id="KW-1133">Transmembrane helix</keyword>
<evidence type="ECO:0000256" key="2">
    <source>
        <dbReference type="SAM" id="Phobius"/>
    </source>
</evidence>
<keyword evidence="2" id="KW-0812">Transmembrane</keyword>